<feature type="compositionally biased region" description="Basic and acidic residues" evidence="1">
    <location>
        <begin position="64"/>
        <end position="78"/>
    </location>
</feature>
<feature type="region of interest" description="Disordered" evidence="1">
    <location>
        <begin position="53"/>
        <end position="78"/>
    </location>
</feature>
<organism evidence="2 3">
    <name type="scientific">Caenorhabditis tropicalis</name>
    <dbReference type="NCBI Taxonomy" id="1561998"/>
    <lineage>
        <taxon>Eukaryota</taxon>
        <taxon>Metazoa</taxon>
        <taxon>Ecdysozoa</taxon>
        <taxon>Nematoda</taxon>
        <taxon>Chromadorea</taxon>
        <taxon>Rhabditida</taxon>
        <taxon>Rhabditina</taxon>
        <taxon>Rhabditomorpha</taxon>
        <taxon>Rhabditoidea</taxon>
        <taxon>Rhabditidae</taxon>
        <taxon>Peloderinae</taxon>
        <taxon>Caenorhabditis</taxon>
    </lineage>
</organism>
<dbReference type="STRING" id="1561998.A0A1I7U2S9"/>
<dbReference type="WBParaSite" id="Csp11.Scaffold629.g14271.t1">
    <property type="protein sequence ID" value="Csp11.Scaffold629.g14271.t1"/>
    <property type="gene ID" value="Csp11.Scaffold629.g14271"/>
</dbReference>
<accession>A0A1I7U2S9</accession>
<keyword evidence="2" id="KW-1185">Reference proteome</keyword>
<evidence type="ECO:0000313" key="3">
    <source>
        <dbReference type="WBParaSite" id="Csp11.Scaffold629.g14271.t1"/>
    </source>
</evidence>
<name>A0A1I7U2S9_9PELO</name>
<evidence type="ECO:0000256" key="1">
    <source>
        <dbReference type="SAM" id="MobiDB-lite"/>
    </source>
</evidence>
<reference evidence="3" key="1">
    <citation type="submission" date="2016-11" db="UniProtKB">
        <authorList>
            <consortium name="WormBaseParasite"/>
        </authorList>
    </citation>
    <scope>IDENTIFICATION</scope>
</reference>
<evidence type="ECO:0000313" key="2">
    <source>
        <dbReference type="Proteomes" id="UP000095282"/>
    </source>
</evidence>
<sequence>MLRFKRGDTALDGMWTCIMRKQLNPMMDKGHYMSVPSGKLPIDSIVIFSRISKIQHPPPPTKSIKREADDQKTGRALR</sequence>
<dbReference type="Proteomes" id="UP000095282">
    <property type="component" value="Unplaced"/>
</dbReference>
<proteinExistence type="predicted"/>
<dbReference type="AlphaFoldDB" id="A0A1I7U2S9"/>
<protein>
    <submittedName>
        <fullName evidence="3">Uncharacterized protein</fullName>
    </submittedName>
</protein>